<dbReference type="InterPro" id="IPR051863">
    <property type="entry name" value="HIPP"/>
</dbReference>
<evidence type="ECO:0000256" key="3">
    <source>
        <dbReference type="ARBA" id="ARBA00023288"/>
    </source>
</evidence>
<accession>A0AA38G4M3</accession>
<keyword evidence="4" id="KW-0636">Prenylation</keyword>
<sequence>ITVMSVNMKCYKCKRVALQSVTRIDGIDSISIDMKEKTLTVVGEADPADLVKEITKKFPCARLISFGPPPPPSPPPPSPPPPEPPLPRENNAVICYPAYPPAYHCGCSSREDILWPRCNPPWAPPNEVWYVWNEENQSSCTIS</sequence>
<dbReference type="Gene3D" id="3.30.70.100">
    <property type="match status" value="1"/>
</dbReference>
<keyword evidence="2" id="KW-0479">Metal-binding</keyword>
<dbReference type="PROSITE" id="PS50846">
    <property type="entry name" value="HMA_2"/>
    <property type="match status" value="1"/>
</dbReference>
<keyword evidence="9" id="KW-1185">Reference proteome</keyword>
<dbReference type="Proteomes" id="UP000824469">
    <property type="component" value="Unassembled WGS sequence"/>
</dbReference>
<proteinExistence type="inferred from homology"/>
<feature type="region of interest" description="Disordered" evidence="6">
    <location>
        <begin position="64"/>
        <end position="86"/>
    </location>
</feature>
<keyword evidence="3" id="KW-0449">Lipoprotein</keyword>
<feature type="domain" description="HMA" evidence="7">
    <location>
        <begin position="1"/>
        <end position="62"/>
    </location>
</feature>
<protein>
    <recommendedName>
        <fullName evidence="7">HMA domain-containing protein</fullName>
    </recommendedName>
</protein>
<dbReference type="AlphaFoldDB" id="A0AA38G4M3"/>
<feature type="compositionally biased region" description="Pro residues" evidence="6">
    <location>
        <begin position="67"/>
        <end position="86"/>
    </location>
</feature>
<dbReference type="GO" id="GO:0046872">
    <property type="term" value="F:metal ion binding"/>
    <property type="evidence" value="ECO:0007669"/>
    <property type="project" value="UniProtKB-KW"/>
</dbReference>
<dbReference type="OMA" id="NAVICYP"/>
<dbReference type="InterPro" id="IPR036163">
    <property type="entry name" value="HMA_dom_sf"/>
</dbReference>
<comment type="caution">
    <text evidence="8">The sequence shown here is derived from an EMBL/GenBank/DDBJ whole genome shotgun (WGS) entry which is preliminary data.</text>
</comment>
<dbReference type="Pfam" id="PF00403">
    <property type="entry name" value="HMA"/>
    <property type="match status" value="1"/>
</dbReference>
<comment type="similarity">
    <text evidence="5">Belongs to the HIPP family.</text>
</comment>
<evidence type="ECO:0000256" key="4">
    <source>
        <dbReference type="ARBA" id="ARBA00023289"/>
    </source>
</evidence>
<dbReference type="SUPFAM" id="SSF55008">
    <property type="entry name" value="HMA, heavy metal-associated domain"/>
    <property type="match status" value="1"/>
</dbReference>
<evidence type="ECO:0000313" key="8">
    <source>
        <dbReference type="EMBL" id="KAH9315927.1"/>
    </source>
</evidence>
<evidence type="ECO:0000256" key="2">
    <source>
        <dbReference type="ARBA" id="ARBA00022723"/>
    </source>
</evidence>
<evidence type="ECO:0000313" key="9">
    <source>
        <dbReference type="Proteomes" id="UP000824469"/>
    </source>
</evidence>
<name>A0AA38G4M3_TAXCH</name>
<dbReference type="EMBL" id="JAHRHJ020000005">
    <property type="protein sequence ID" value="KAH9315927.1"/>
    <property type="molecule type" value="Genomic_DNA"/>
</dbReference>
<evidence type="ECO:0000256" key="6">
    <source>
        <dbReference type="SAM" id="MobiDB-lite"/>
    </source>
</evidence>
<evidence type="ECO:0000256" key="5">
    <source>
        <dbReference type="ARBA" id="ARBA00024045"/>
    </source>
</evidence>
<reference evidence="8 9" key="1">
    <citation type="journal article" date="2021" name="Nat. Plants">
        <title>The Taxus genome provides insights into paclitaxel biosynthesis.</title>
        <authorList>
            <person name="Xiong X."/>
            <person name="Gou J."/>
            <person name="Liao Q."/>
            <person name="Li Y."/>
            <person name="Zhou Q."/>
            <person name="Bi G."/>
            <person name="Li C."/>
            <person name="Du R."/>
            <person name="Wang X."/>
            <person name="Sun T."/>
            <person name="Guo L."/>
            <person name="Liang H."/>
            <person name="Lu P."/>
            <person name="Wu Y."/>
            <person name="Zhang Z."/>
            <person name="Ro D.K."/>
            <person name="Shang Y."/>
            <person name="Huang S."/>
            <person name="Yan J."/>
        </authorList>
    </citation>
    <scope>NUCLEOTIDE SEQUENCE [LARGE SCALE GENOMIC DNA]</scope>
    <source>
        <strain evidence="8">Ta-2019</strain>
    </source>
</reference>
<evidence type="ECO:0000259" key="7">
    <source>
        <dbReference type="PROSITE" id="PS50846"/>
    </source>
</evidence>
<dbReference type="PANTHER" id="PTHR45811:SF49">
    <property type="entry name" value="OS04G0667600 PROTEIN"/>
    <property type="match status" value="1"/>
</dbReference>
<feature type="non-terminal residue" evidence="8">
    <location>
        <position position="143"/>
    </location>
</feature>
<organism evidence="8 9">
    <name type="scientific">Taxus chinensis</name>
    <name type="common">Chinese yew</name>
    <name type="synonym">Taxus wallichiana var. chinensis</name>
    <dbReference type="NCBI Taxonomy" id="29808"/>
    <lineage>
        <taxon>Eukaryota</taxon>
        <taxon>Viridiplantae</taxon>
        <taxon>Streptophyta</taxon>
        <taxon>Embryophyta</taxon>
        <taxon>Tracheophyta</taxon>
        <taxon>Spermatophyta</taxon>
        <taxon>Pinopsida</taxon>
        <taxon>Pinidae</taxon>
        <taxon>Conifers II</taxon>
        <taxon>Cupressales</taxon>
        <taxon>Taxaceae</taxon>
        <taxon>Taxus</taxon>
    </lineage>
</organism>
<dbReference type="PANTHER" id="PTHR45811">
    <property type="entry name" value="COPPER TRANSPORT PROTEIN FAMILY-RELATED"/>
    <property type="match status" value="1"/>
</dbReference>
<evidence type="ECO:0000256" key="1">
    <source>
        <dbReference type="ARBA" id="ARBA00022481"/>
    </source>
</evidence>
<keyword evidence="1" id="KW-0488">Methylation</keyword>
<gene>
    <name evidence="8" type="ORF">KI387_024554</name>
</gene>
<dbReference type="InterPro" id="IPR006121">
    <property type="entry name" value="HMA_dom"/>
</dbReference>